<organism evidence="1 2">
    <name type="scientific">Aspergillus japonicus CBS 114.51</name>
    <dbReference type="NCBI Taxonomy" id="1448312"/>
    <lineage>
        <taxon>Eukaryota</taxon>
        <taxon>Fungi</taxon>
        <taxon>Dikarya</taxon>
        <taxon>Ascomycota</taxon>
        <taxon>Pezizomycotina</taxon>
        <taxon>Eurotiomycetes</taxon>
        <taxon>Eurotiomycetidae</taxon>
        <taxon>Eurotiales</taxon>
        <taxon>Aspergillaceae</taxon>
        <taxon>Aspergillus</taxon>
        <taxon>Aspergillus subgen. Circumdati</taxon>
    </lineage>
</organism>
<reference evidence="1 2" key="1">
    <citation type="submission" date="2018-02" db="EMBL/GenBank/DDBJ databases">
        <title>The genomes of Aspergillus section Nigri reveals drivers in fungal speciation.</title>
        <authorList>
            <consortium name="DOE Joint Genome Institute"/>
            <person name="Vesth T.C."/>
            <person name="Nybo J."/>
            <person name="Theobald S."/>
            <person name="Brandl J."/>
            <person name="Frisvad J.C."/>
            <person name="Nielsen K.F."/>
            <person name="Lyhne E.K."/>
            <person name="Kogle M.E."/>
            <person name="Kuo A."/>
            <person name="Riley R."/>
            <person name="Clum A."/>
            <person name="Nolan M."/>
            <person name="Lipzen A."/>
            <person name="Salamov A."/>
            <person name="Henrissat B."/>
            <person name="Wiebenga A."/>
            <person name="De vries R.P."/>
            <person name="Grigoriev I.V."/>
            <person name="Mortensen U.H."/>
            <person name="Andersen M.R."/>
            <person name="Baker S.E."/>
        </authorList>
    </citation>
    <scope>NUCLEOTIDE SEQUENCE [LARGE SCALE GENOMIC DNA]</scope>
    <source>
        <strain evidence="1 2">CBS 114.51</strain>
    </source>
</reference>
<dbReference type="Proteomes" id="UP000249497">
    <property type="component" value="Unassembled WGS sequence"/>
</dbReference>
<keyword evidence="2" id="KW-1185">Reference proteome</keyword>
<evidence type="ECO:0000313" key="2">
    <source>
        <dbReference type="Proteomes" id="UP000249497"/>
    </source>
</evidence>
<protein>
    <submittedName>
        <fullName evidence="1">Uncharacterized protein</fullName>
    </submittedName>
</protein>
<dbReference type="OrthoDB" id="5337308at2759"/>
<gene>
    <name evidence="1" type="ORF">BO86DRAFT_434476</name>
</gene>
<accession>A0A8T8XFD8</accession>
<sequence>MSDSMAQVYLGDRSVVATALTQAQLTASGWTIDPNPYMALEEKFEQYVGEDILAELNLNPANNQVVNWVHSVAIDATHPATEANYQCWYNVITGAIIVDLAWSPKTKVEEMEADEWPAGSQLPAIQQLSDVMWIEWAAEAAAAGVDASSLQYIFQMNVVNLDTRAVIDRAMGGVPAHQWQGYTDFSVESEAGYALLGSVNGNPQAWILINHKGALGADQSNINEITGLKKISKIRIWTNEALCYVPGLHYESSDDEDEDDEDVDMDEGEDVYMDEDEDEDTAGMAPCYHMLFFIETVSETDFMGYPA</sequence>
<name>A0A8T8XFD8_ASPJA</name>
<dbReference type="RefSeq" id="XP_025531876.1">
    <property type="nucleotide sequence ID" value="XM_025675900.1"/>
</dbReference>
<proteinExistence type="predicted"/>
<dbReference type="EMBL" id="KZ824773">
    <property type="protein sequence ID" value="RAH85982.1"/>
    <property type="molecule type" value="Genomic_DNA"/>
</dbReference>
<evidence type="ECO:0000313" key="1">
    <source>
        <dbReference type="EMBL" id="RAH85982.1"/>
    </source>
</evidence>
<dbReference type="GeneID" id="37179593"/>
<dbReference type="AlphaFoldDB" id="A0A8T8XFD8"/>